<dbReference type="GO" id="GO:0071013">
    <property type="term" value="C:catalytic step 2 spliceosome"/>
    <property type="evidence" value="ECO:0007669"/>
    <property type="project" value="TreeGrafter"/>
</dbReference>
<dbReference type="GeneID" id="40311677"/>
<dbReference type="GO" id="GO:0097526">
    <property type="term" value="C:spliceosomal tri-snRNP complex"/>
    <property type="evidence" value="ECO:0007669"/>
    <property type="project" value="TreeGrafter"/>
</dbReference>
<evidence type="ECO:0000256" key="3">
    <source>
        <dbReference type="ARBA" id="ARBA00022664"/>
    </source>
</evidence>
<dbReference type="InterPro" id="IPR017132">
    <property type="entry name" value="Lsm7"/>
</dbReference>
<dbReference type="SUPFAM" id="SSF50182">
    <property type="entry name" value="Sm-like ribonucleoproteins"/>
    <property type="match status" value="1"/>
</dbReference>
<proteinExistence type="inferred from homology"/>
<dbReference type="GO" id="GO:0071004">
    <property type="term" value="C:U2-type prespliceosome"/>
    <property type="evidence" value="ECO:0007669"/>
    <property type="project" value="TreeGrafter"/>
</dbReference>
<dbReference type="PANTHER" id="PTHR10553:SF5">
    <property type="entry name" value="U6 SNRNA-ASSOCIATED SM-LIKE PROTEIN LSM7"/>
    <property type="match status" value="1"/>
</dbReference>
<gene>
    <name evidence="10" type="ORF">BESB_067510</name>
</gene>
<dbReference type="PROSITE" id="PS52002">
    <property type="entry name" value="SM"/>
    <property type="match status" value="1"/>
</dbReference>
<feature type="domain" description="Sm" evidence="9">
    <location>
        <begin position="7"/>
        <end position="87"/>
    </location>
</feature>
<evidence type="ECO:0000256" key="4">
    <source>
        <dbReference type="ARBA" id="ARBA00022728"/>
    </source>
</evidence>
<keyword evidence="4" id="KW-0747">Spliceosome</keyword>
<dbReference type="OrthoDB" id="2146at2759"/>
<dbReference type="InterPro" id="IPR001163">
    <property type="entry name" value="Sm_dom_euk/arc"/>
</dbReference>
<dbReference type="InterPro" id="IPR010920">
    <property type="entry name" value="LSM_dom_sf"/>
</dbReference>
<comment type="caution">
    <text evidence="10">The sequence shown here is derived from an EMBL/GenBank/DDBJ whole genome shotgun (WGS) entry which is preliminary data.</text>
</comment>
<dbReference type="InterPro" id="IPR047575">
    <property type="entry name" value="Sm"/>
</dbReference>
<protein>
    <submittedName>
        <fullName evidence="10">U6 snRNA-associated Sm family protein</fullName>
    </submittedName>
</protein>
<keyword evidence="11" id="KW-1185">Reference proteome</keyword>
<dbReference type="GO" id="GO:0003723">
    <property type="term" value="F:RNA binding"/>
    <property type="evidence" value="ECO:0007669"/>
    <property type="project" value="UniProtKB-KW"/>
</dbReference>
<comment type="subcellular location">
    <subcellularLocation>
        <location evidence="1">Nucleus</location>
    </subcellularLocation>
</comment>
<dbReference type="RefSeq" id="XP_029218727.1">
    <property type="nucleotide sequence ID" value="XM_029365144.1"/>
</dbReference>
<dbReference type="GO" id="GO:0000956">
    <property type="term" value="P:nuclear-transcribed mRNA catabolic process"/>
    <property type="evidence" value="ECO:0007669"/>
    <property type="project" value="InterPro"/>
</dbReference>
<evidence type="ECO:0000256" key="2">
    <source>
        <dbReference type="ARBA" id="ARBA00006850"/>
    </source>
</evidence>
<dbReference type="Pfam" id="PF01423">
    <property type="entry name" value="LSM"/>
    <property type="match status" value="1"/>
</dbReference>
<keyword evidence="8" id="KW-0687">Ribonucleoprotein</keyword>
<keyword evidence="6" id="KW-0508">mRNA splicing</keyword>
<evidence type="ECO:0000256" key="7">
    <source>
        <dbReference type="ARBA" id="ARBA00023242"/>
    </source>
</evidence>
<dbReference type="VEuPathDB" id="ToxoDB:BESB_067510"/>
<evidence type="ECO:0000256" key="1">
    <source>
        <dbReference type="ARBA" id="ARBA00004123"/>
    </source>
</evidence>
<dbReference type="Proteomes" id="UP000224006">
    <property type="component" value="Chromosome VI"/>
</dbReference>
<dbReference type="GO" id="GO:0000398">
    <property type="term" value="P:mRNA splicing, via spliceosome"/>
    <property type="evidence" value="ECO:0007669"/>
    <property type="project" value="InterPro"/>
</dbReference>
<dbReference type="PIRSF" id="PIRSF037188">
    <property type="entry name" value="U6_snRNA_Lsm7"/>
    <property type="match status" value="1"/>
</dbReference>
<dbReference type="AlphaFoldDB" id="A0A2A9M8A7"/>
<reference evidence="10 11" key="1">
    <citation type="submission" date="2017-09" db="EMBL/GenBank/DDBJ databases">
        <title>Genome sequencing of Besnoitia besnoiti strain Bb-Ger1.</title>
        <authorList>
            <person name="Schares G."/>
            <person name="Venepally P."/>
            <person name="Lorenzi H.A."/>
        </authorList>
    </citation>
    <scope>NUCLEOTIDE SEQUENCE [LARGE SCALE GENOMIC DNA]</scope>
    <source>
        <strain evidence="10 11">Bb-Ger1</strain>
    </source>
</reference>
<accession>A0A2A9M8A7</accession>
<dbReference type="InterPro" id="IPR044641">
    <property type="entry name" value="Lsm7/SmG-like"/>
</dbReference>
<evidence type="ECO:0000313" key="10">
    <source>
        <dbReference type="EMBL" id="PFH34718.1"/>
    </source>
</evidence>
<dbReference type="CDD" id="cd01729">
    <property type="entry name" value="LSm7"/>
    <property type="match status" value="1"/>
</dbReference>
<keyword evidence="7" id="KW-0539">Nucleus</keyword>
<sequence>MTSKEVRSVIDLNKFLNQRVRVKFSGGREITGVLKGHDAVSNLVLDETEEFLRDPEDPYRLLDQTRSLGLIVARGTAVVLISPVAGTEEIANPFVDATS</sequence>
<dbReference type="GO" id="GO:0005688">
    <property type="term" value="C:U6 snRNP"/>
    <property type="evidence" value="ECO:0007669"/>
    <property type="project" value="TreeGrafter"/>
</dbReference>
<evidence type="ECO:0000256" key="5">
    <source>
        <dbReference type="ARBA" id="ARBA00022884"/>
    </source>
</evidence>
<dbReference type="Gene3D" id="2.30.30.100">
    <property type="match status" value="1"/>
</dbReference>
<dbReference type="EMBL" id="NWUJ01000006">
    <property type="protein sequence ID" value="PFH34718.1"/>
    <property type="molecule type" value="Genomic_DNA"/>
</dbReference>
<evidence type="ECO:0000259" key="9">
    <source>
        <dbReference type="PROSITE" id="PS52002"/>
    </source>
</evidence>
<dbReference type="STRING" id="94643.A0A2A9M8A7"/>
<keyword evidence="5" id="KW-0694">RNA-binding</keyword>
<comment type="similarity">
    <text evidence="2">Belongs to the snRNP Sm proteins family.</text>
</comment>
<dbReference type="PANTHER" id="PTHR10553">
    <property type="entry name" value="SMALL NUCLEAR RIBONUCLEOPROTEIN"/>
    <property type="match status" value="1"/>
</dbReference>
<name>A0A2A9M8A7_BESBE</name>
<organism evidence="10 11">
    <name type="scientific">Besnoitia besnoiti</name>
    <name type="common">Apicomplexan protozoan</name>
    <dbReference type="NCBI Taxonomy" id="94643"/>
    <lineage>
        <taxon>Eukaryota</taxon>
        <taxon>Sar</taxon>
        <taxon>Alveolata</taxon>
        <taxon>Apicomplexa</taxon>
        <taxon>Conoidasida</taxon>
        <taxon>Coccidia</taxon>
        <taxon>Eucoccidiorida</taxon>
        <taxon>Eimeriorina</taxon>
        <taxon>Sarcocystidae</taxon>
        <taxon>Besnoitia</taxon>
    </lineage>
</organism>
<evidence type="ECO:0000256" key="6">
    <source>
        <dbReference type="ARBA" id="ARBA00023187"/>
    </source>
</evidence>
<dbReference type="KEGG" id="bbes:BESB_067510"/>
<dbReference type="GO" id="GO:0005689">
    <property type="term" value="C:U12-type spliceosomal complex"/>
    <property type="evidence" value="ECO:0007669"/>
    <property type="project" value="TreeGrafter"/>
</dbReference>
<dbReference type="GO" id="GO:1990726">
    <property type="term" value="C:Lsm1-7-Pat1 complex"/>
    <property type="evidence" value="ECO:0007669"/>
    <property type="project" value="TreeGrafter"/>
</dbReference>
<keyword evidence="3" id="KW-0507">mRNA processing</keyword>
<evidence type="ECO:0000256" key="8">
    <source>
        <dbReference type="ARBA" id="ARBA00023274"/>
    </source>
</evidence>
<dbReference type="SMART" id="SM00651">
    <property type="entry name" value="Sm"/>
    <property type="match status" value="1"/>
</dbReference>
<evidence type="ECO:0000313" key="11">
    <source>
        <dbReference type="Proteomes" id="UP000224006"/>
    </source>
</evidence>